<evidence type="ECO:0000313" key="3">
    <source>
        <dbReference type="EMBL" id="NXY66260.1"/>
    </source>
</evidence>
<proteinExistence type="predicted"/>
<dbReference type="InterPro" id="IPR036084">
    <property type="entry name" value="Ser_inhib-like_sf"/>
</dbReference>
<dbReference type="Pfam" id="PF01826">
    <property type="entry name" value="TIL"/>
    <property type="match status" value="1"/>
</dbReference>
<dbReference type="AlphaFoldDB" id="A0A7L4LLX0"/>
<dbReference type="SUPFAM" id="SSF57567">
    <property type="entry name" value="Serine protease inhibitors"/>
    <property type="match status" value="1"/>
</dbReference>
<dbReference type="Gene3D" id="2.10.25.10">
    <property type="entry name" value="Laminin"/>
    <property type="match status" value="1"/>
</dbReference>
<dbReference type="InterPro" id="IPR002919">
    <property type="entry name" value="TIL_dom"/>
</dbReference>
<evidence type="ECO:0000259" key="2">
    <source>
        <dbReference type="Pfam" id="PF01826"/>
    </source>
</evidence>
<feature type="non-terminal residue" evidence="3">
    <location>
        <position position="72"/>
    </location>
</feature>
<evidence type="ECO:0000313" key="4">
    <source>
        <dbReference type="Proteomes" id="UP000576729"/>
    </source>
</evidence>
<dbReference type="FunFam" id="2.10.25.10:FF:000055">
    <property type="entry name" value="alpha-tectorin isoform X1"/>
    <property type="match status" value="1"/>
</dbReference>
<organism evidence="3 4">
    <name type="scientific">Callaeas wilsoni</name>
    <name type="common">North Island kokako</name>
    <dbReference type="NCBI Taxonomy" id="1347786"/>
    <lineage>
        <taxon>Eukaryota</taxon>
        <taxon>Metazoa</taxon>
        <taxon>Chordata</taxon>
        <taxon>Craniata</taxon>
        <taxon>Vertebrata</taxon>
        <taxon>Euteleostomi</taxon>
        <taxon>Archelosauria</taxon>
        <taxon>Archosauria</taxon>
        <taxon>Dinosauria</taxon>
        <taxon>Saurischia</taxon>
        <taxon>Theropoda</taxon>
        <taxon>Coelurosauria</taxon>
        <taxon>Aves</taxon>
        <taxon>Neognathae</taxon>
        <taxon>Neoaves</taxon>
        <taxon>Telluraves</taxon>
        <taxon>Australaves</taxon>
        <taxon>Passeriformes</taxon>
        <taxon>Corvoidea</taxon>
        <taxon>Callaeidae</taxon>
        <taxon>Callaeas</taxon>
    </lineage>
</organism>
<protein>
    <submittedName>
        <fullName evidence="3">SSPO protein</fullName>
    </submittedName>
</protein>
<name>A0A7L4LLX0_9CORV</name>
<feature type="domain" description="TIL" evidence="2">
    <location>
        <begin position="18"/>
        <end position="72"/>
    </location>
</feature>
<dbReference type="EMBL" id="VWPU01023700">
    <property type="protein sequence ID" value="NXY66260.1"/>
    <property type="molecule type" value="Genomic_DNA"/>
</dbReference>
<keyword evidence="4" id="KW-1185">Reference proteome</keyword>
<sequence length="72" mass="7295">GNICSPGDPPHVPSDEPCPGGQQYRDCGGHCGRSCSEPPRASDCPPPDTLCVPGCRCPPGLLLAQGGQCVPP</sequence>
<keyword evidence="1" id="KW-1015">Disulfide bond</keyword>
<evidence type="ECO:0000256" key="1">
    <source>
        <dbReference type="ARBA" id="ARBA00023157"/>
    </source>
</evidence>
<accession>A0A7L4LLX0</accession>
<dbReference type="CDD" id="cd19941">
    <property type="entry name" value="TIL"/>
    <property type="match status" value="1"/>
</dbReference>
<feature type="non-terminal residue" evidence="3">
    <location>
        <position position="1"/>
    </location>
</feature>
<dbReference type="Proteomes" id="UP000576729">
    <property type="component" value="Unassembled WGS sequence"/>
</dbReference>
<reference evidence="3 4" key="1">
    <citation type="submission" date="2019-09" db="EMBL/GenBank/DDBJ databases">
        <title>Bird 10,000 Genomes (B10K) Project - Family phase.</title>
        <authorList>
            <person name="Zhang G."/>
        </authorList>
    </citation>
    <scope>NUCLEOTIDE SEQUENCE [LARGE SCALE GENOMIC DNA]</scope>
    <source>
        <strain evidence="3">B10K-OTA-212792</strain>
        <tissue evidence="3">Blood</tissue>
    </source>
</reference>
<comment type="caution">
    <text evidence="3">The sequence shown here is derived from an EMBL/GenBank/DDBJ whole genome shotgun (WGS) entry which is preliminary data.</text>
</comment>
<gene>
    <name evidence="3" type="primary">Sspo_1</name>
    <name evidence="3" type="ORF">CALWIL_R15487</name>
</gene>